<dbReference type="InterPro" id="IPR039537">
    <property type="entry name" value="Retrotran_Ty1/copia-like"/>
</dbReference>
<dbReference type="InterPro" id="IPR057670">
    <property type="entry name" value="SH3_retrovirus"/>
</dbReference>
<keyword evidence="6" id="KW-0229">DNA integration</keyword>
<evidence type="ECO:0000256" key="6">
    <source>
        <dbReference type="ARBA" id="ARBA00022908"/>
    </source>
</evidence>
<dbReference type="GO" id="GO:0015074">
    <property type="term" value="P:DNA integration"/>
    <property type="evidence" value="ECO:0007669"/>
    <property type="project" value="UniProtKB-KW"/>
</dbReference>
<evidence type="ECO:0000256" key="4">
    <source>
        <dbReference type="ARBA" id="ARBA00022801"/>
    </source>
</evidence>
<keyword evidence="8" id="KW-0239">DNA-directed DNA polymerase</keyword>
<dbReference type="GO" id="GO:0006310">
    <property type="term" value="P:DNA recombination"/>
    <property type="evidence" value="ECO:0007669"/>
    <property type="project" value="UniProtKB-KW"/>
</dbReference>
<dbReference type="AlphaFoldDB" id="A0AAW1JJC8"/>
<keyword evidence="8" id="KW-0808">Transferase</keyword>
<evidence type="ECO:0000256" key="2">
    <source>
        <dbReference type="ARBA" id="ARBA00022723"/>
    </source>
</evidence>
<keyword evidence="3" id="KW-0255">Endonuclease</keyword>
<dbReference type="GO" id="GO:0004519">
    <property type="term" value="F:endonuclease activity"/>
    <property type="evidence" value="ECO:0007669"/>
    <property type="project" value="UniProtKB-KW"/>
</dbReference>
<dbReference type="GO" id="GO:0003964">
    <property type="term" value="F:RNA-directed DNA polymerase activity"/>
    <property type="evidence" value="ECO:0007669"/>
    <property type="project" value="UniProtKB-KW"/>
</dbReference>
<proteinExistence type="predicted"/>
<dbReference type="PANTHER" id="PTHR42648">
    <property type="entry name" value="TRANSPOSASE, PUTATIVE-RELATED"/>
    <property type="match status" value="1"/>
</dbReference>
<accession>A0AAW1JJC8</accession>
<keyword evidence="5" id="KW-0460">Magnesium</keyword>
<dbReference type="Proteomes" id="UP001458880">
    <property type="component" value="Unassembled WGS sequence"/>
</dbReference>
<keyword evidence="7" id="KW-0695">RNA-directed DNA polymerase</keyword>
<evidence type="ECO:0000256" key="8">
    <source>
        <dbReference type="ARBA" id="ARBA00022932"/>
    </source>
</evidence>
<dbReference type="InterPro" id="IPR036397">
    <property type="entry name" value="RNaseH_sf"/>
</dbReference>
<keyword evidence="9" id="KW-0233">DNA recombination</keyword>
<keyword evidence="2" id="KW-0479">Metal-binding</keyword>
<evidence type="ECO:0000256" key="9">
    <source>
        <dbReference type="ARBA" id="ARBA00023172"/>
    </source>
</evidence>
<keyword evidence="12" id="KW-1185">Reference proteome</keyword>
<keyword evidence="4" id="KW-0378">Hydrolase</keyword>
<dbReference type="Pfam" id="PF25597">
    <property type="entry name" value="SH3_retrovirus"/>
    <property type="match status" value="1"/>
</dbReference>
<organism evidence="11 12">
    <name type="scientific">Popillia japonica</name>
    <name type="common">Japanese beetle</name>
    <dbReference type="NCBI Taxonomy" id="7064"/>
    <lineage>
        <taxon>Eukaryota</taxon>
        <taxon>Metazoa</taxon>
        <taxon>Ecdysozoa</taxon>
        <taxon>Arthropoda</taxon>
        <taxon>Hexapoda</taxon>
        <taxon>Insecta</taxon>
        <taxon>Pterygota</taxon>
        <taxon>Neoptera</taxon>
        <taxon>Endopterygota</taxon>
        <taxon>Coleoptera</taxon>
        <taxon>Polyphaga</taxon>
        <taxon>Scarabaeiformia</taxon>
        <taxon>Scarabaeidae</taxon>
        <taxon>Rutelinae</taxon>
        <taxon>Popillia</taxon>
    </lineage>
</organism>
<evidence type="ECO:0000256" key="3">
    <source>
        <dbReference type="ARBA" id="ARBA00022759"/>
    </source>
</evidence>
<sequence>MVRCVLIQSGMEKQFWNEAARTATYIINRTETRTLPAEQTPAEIWFKRKIDLSNIRIFGSEAYAHVPKEERNKLDERSKQMVMIGYSPNGYRLWNSEENKVVTARSVVFDENNRECRKMCEKNWGFRPKMNF</sequence>
<reference evidence="11 12" key="1">
    <citation type="journal article" date="2024" name="BMC Genomics">
        <title>De novo assembly and annotation of Popillia japonica's genome with initial clues to its potential as an invasive pest.</title>
        <authorList>
            <person name="Cucini C."/>
            <person name="Boschi S."/>
            <person name="Funari R."/>
            <person name="Cardaioli E."/>
            <person name="Iannotti N."/>
            <person name="Marturano G."/>
            <person name="Paoli F."/>
            <person name="Bruttini M."/>
            <person name="Carapelli A."/>
            <person name="Frati F."/>
            <person name="Nardi F."/>
        </authorList>
    </citation>
    <scope>NUCLEOTIDE SEQUENCE [LARGE SCALE GENOMIC DNA]</scope>
    <source>
        <strain evidence="11">DMR45628</strain>
    </source>
</reference>
<evidence type="ECO:0000256" key="5">
    <source>
        <dbReference type="ARBA" id="ARBA00022842"/>
    </source>
</evidence>
<name>A0AAW1JJC8_POPJA</name>
<evidence type="ECO:0000256" key="7">
    <source>
        <dbReference type="ARBA" id="ARBA00022918"/>
    </source>
</evidence>
<evidence type="ECO:0000259" key="10">
    <source>
        <dbReference type="Pfam" id="PF25597"/>
    </source>
</evidence>
<dbReference type="PANTHER" id="PTHR42648:SF11">
    <property type="entry name" value="TRANSPOSON TY4-P GAG-POL POLYPROTEIN"/>
    <property type="match status" value="1"/>
</dbReference>
<comment type="caution">
    <text evidence="11">The sequence shown here is derived from an EMBL/GenBank/DDBJ whole genome shotgun (WGS) entry which is preliminary data.</text>
</comment>
<dbReference type="GO" id="GO:0003676">
    <property type="term" value="F:nucleic acid binding"/>
    <property type="evidence" value="ECO:0007669"/>
    <property type="project" value="InterPro"/>
</dbReference>
<gene>
    <name evidence="11" type="ORF">QE152_g29305</name>
</gene>
<dbReference type="Gene3D" id="3.30.420.10">
    <property type="entry name" value="Ribonuclease H-like superfamily/Ribonuclease H"/>
    <property type="match status" value="1"/>
</dbReference>
<dbReference type="GO" id="GO:0003887">
    <property type="term" value="F:DNA-directed DNA polymerase activity"/>
    <property type="evidence" value="ECO:0007669"/>
    <property type="project" value="UniProtKB-KW"/>
</dbReference>
<keyword evidence="8" id="KW-0548">Nucleotidyltransferase</keyword>
<feature type="domain" description="Retroviral polymerase SH3-like" evidence="10">
    <location>
        <begin position="60"/>
        <end position="114"/>
    </location>
</feature>
<dbReference type="EMBL" id="JASPKY010000368">
    <property type="protein sequence ID" value="KAK9703505.1"/>
    <property type="molecule type" value="Genomic_DNA"/>
</dbReference>
<protein>
    <recommendedName>
        <fullName evidence="10">Retroviral polymerase SH3-like domain-containing protein</fullName>
    </recommendedName>
</protein>
<evidence type="ECO:0000313" key="11">
    <source>
        <dbReference type="EMBL" id="KAK9703505.1"/>
    </source>
</evidence>
<dbReference type="GO" id="GO:0046872">
    <property type="term" value="F:metal ion binding"/>
    <property type="evidence" value="ECO:0007669"/>
    <property type="project" value="UniProtKB-KW"/>
</dbReference>
<evidence type="ECO:0000256" key="1">
    <source>
        <dbReference type="ARBA" id="ARBA00022722"/>
    </source>
</evidence>
<keyword evidence="1" id="KW-0540">Nuclease</keyword>
<dbReference type="GO" id="GO:0016787">
    <property type="term" value="F:hydrolase activity"/>
    <property type="evidence" value="ECO:0007669"/>
    <property type="project" value="UniProtKB-KW"/>
</dbReference>
<evidence type="ECO:0000313" key="12">
    <source>
        <dbReference type="Proteomes" id="UP001458880"/>
    </source>
</evidence>